<accession>A0ACD4NK25</accession>
<sequence>MSLPPPREGSRDTREGLIISKFPDVCRSPQCPVPYTIVAYQSDDANTAASVRMTGQRAHKQNSIVTRCTGDEPGTGLGVKSNTVSSVCHRKEHSSTVRIEGQWATRHGDAWYMNNRNTIGKLNWYTGNKNFDPTPPLVAAAEMSAGSKVVMSDVSSSSPPLRPGTQLAFVDTSGQSIQPQTRTVLVCPLKSGPP</sequence>
<evidence type="ECO:0000313" key="1">
    <source>
        <dbReference type="EMBL" id="WAJ27163.1"/>
    </source>
</evidence>
<evidence type="ECO:0000313" key="2">
    <source>
        <dbReference type="Proteomes" id="UP001163223"/>
    </source>
</evidence>
<reference evidence="1" key="1">
    <citation type="submission" date="2022-11" db="EMBL/GenBank/DDBJ databases">
        <title>beta-Carotene-producing bacterium, Jeongeuplla avenae sp. nov., alleviates the salt stress of Arabidopsis seedlings.</title>
        <authorList>
            <person name="Jiang L."/>
            <person name="Lee J."/>
        </authorList>
    </citation>
    <scope>NUCLEOTIDE SEQUENCE</scope>
    <source>
        <strain evidence="1">DY_R2A_6</strain>
    </source>
</reference>
<name>A0ACD4NK25_9HYPH</name>
<keyword evidence="2" id="KW-1185">Reference proteome</keyword>
<dbReference type="Proteomes" id="UP001163223">
    <property type="component" value="Chromosome"/>
</dbReference>
<organism evidence="1 2">
    <name type="scientific">Antarcticirhabdus aurantiaca</name>
    <dbReference type="NCBI Taxonomy" id="2606717"/>
    <lineage>
        <taxon>Bacteria</taxon>
        <taxon>Pseudomonadati</taxon>
        <taxon>Pseudomonadota</taxon>
        <taxon>Alphaproteobacteria</taxon>
        <taxon>Hyphomicrobiales</taxon>
        <taxon>Aurantimonadaceae</taxon>
        <taxon>Antarcticirhabdus</taxon>
    </lineage>
</organism>
<gene>
    <name evidence="1" type="ORF">OXU80_20235</name>
</gene>
<dbReference type="EMBL" id="CP113520">
    <property type="protein sequence ID" value="WAJ27163.1"/>
    <property type="molecule type" value="Genomic_DNA"/>
</dbReference>
<proteinExistence type="predicted"/>
<protein>
    <submittedName>
        <fullName evidence="1">DUF4150 domain-containing protein</fullName>
    </submittedName>
</protein>